<feature type="transmembrane region" description="Helical" evidence="7">
    <location>
        <begin position="218"/>
        <end position="236"/>
    </location>
</feature>
<dbReference type="PANTHER" id="PTHR33362:SF5">
    <property type="entry name" value="C4-DICARBOXYLATE TRAP TRANSPORTER LARGE PERMEASE PROTEIN DCTM"/>
    <property type="match status" value="1"/>
</dbReference>
<evidence type="ECO:0000259" key="8">
    <source>
        <dbReference type="Pfam" id="PF06808"/>
    </source>
</evidence>
<dbReference type="PANTHER" id="PTHR33362">
    <property type="entry name" value="SIALIC ACID TRAP TRANSPORTER PERMEASE PROTEIN SIAT-RELATED"/>
    <property type="match status" value="1"/>
</dbReference>
<evidence type="ECO:0000256" key="1">
    <source>
        <dbReference type="ARBA" id="ARBA00004429"/>
    </source>
</evidence>
<feature type="transmembrane region" description="Helical" evidence="7">
    <location>
        <begin position="175"/>
        <end position="197"/>
    </location>
</feature>
<feature type="transmembrane region" description="Helical" evidence="7">
    <location>
        <begin position="314"/>
        <end position="345"/>
    </location>
</feature>
<gene>
    <name evidence="9" type="ORF">E9677_18200</name>
</gene>
<dbReference type="InterPro" id="IPR004681">
    <property type="entry name" value="TRAP_DctM"/>
</dbReference>
<feature type="transmembrane region" description="Helical" evidence="7">
    <location>
        <begin position="395"/>
        <end position="415"/>
    </location>
</feature>
<evidence type="ECO:0000256" key="2">
    <source>
        <dbReference type="ARBA" id="ARBA00022475"/>
    </source>
</evidence>
<dbReference type="NCBIfam" id="TIGR00786">
    <property type="entry name" value="dctM"/>
    <property type="match status" value="1"/>
</dbReference>
<evidence type="ECO:0000256" key="5">
    <source>
        <dbReference type="ARBA" id="ARBA00022989"/>
    </source>
</evidence>
<keyword evidence="4 7" id="KW-0812">Transmembrane</keyword>
<keyword evidence="5 7" id="KW-1133">Transmembrane helix</keyword>
<dbReference type="Proteomes" id="UP000309667">
    <property type="component" value="Unassembled WGS sequence"/>
</dbReference>
<comment type="caution">
    <text evidence="9">The sequence shown here is derived from an EMBL/GenBank/DDBJ whole genome shotgun (WGS) entry which is preliminary data.</text>
</comment>
<dbReference type="RefSeq" id="WP_136559452.1">
    <property type="nucleotide sequence ID" value="NZ_STGT01000004.1"/>
</dbReference>
<feature type="transmembrane region" description="Helical" evidence="7">
    <location>
        <begin position="136"/>
        <end position="163"/>
    </location>
</feature>
<evidence type="ECO:0000313" key="9">
    <source>
        <dbReference type="EMBL" id="THV12663.1"/>
    </source>
</evidence>
<feature type="domain" description="TRAP C4-dicarboxylate transport system permease DctM subunit" evidence="8">
    <location>
        <begin position="8"/>
        <end position="417"/>
    </location>
</feature>
<dbReference type="PIRSF" id="PIRSF006066">
    <property type="entry name" value="HI0050"/>
    <property type="match status" value="1"/>
</dbReference>
<feature type="transmembrane region" description="Helical" evidence="7">
    <location>
        <begin position="357"/>
        <end position="383"/>
    </location>
</feature>
<evidence type="ECO:0000256" key="7">
    <source>
        <dbReference type="RuleBase" id="RU369079"/>
    </source>
</evidence>
<feature type="transmembrane region" description="Helical" evidence="7">
    <location>
        <begin position="47"/>
        <end position="66"/>
    </location>
</feature>
<comment type="subcellular location">
    <subcellularLocation>
        <location evidence="1 7">Cell inner membrane</location>
        <topology evidence="1 7">Multi-pass membrane protein</topology>
    </subcellularLocation>
</comment>
<keyword evidence="6 7" id="KW-0472">Membrane</keyword>
<reference evidence="9 10" key="1">
    <citation type="submission" date="2019-04" db="EMBL/GenBank/DDBJ databases">
        <title>Genome sequence of strain 7209-2.</title>
        <authorList>
            <person name="Gao J."/>
            <person name="Sun J."/>
        </authorList>
    </citation>
    <scope>NUCLEOTIDE SEQUENCE [LARGE SCALE GENOMIC DNA]</scope>
    <source>
        <strain evidence="9 10">7209-2</strain>
    </source>
</reference>
<keyword evidence="3 7" id="KW-0997">Cell inner membrane</keyword>
<comment type="function">
    <text evidence="7">Part of the tripartite ATP-independent periplasmic (TRAP) transport system.</text>
</comment>
<keyword evidence="7" id="KW-0813">Transport</keyword>
<evidence type="ECO:0000256" key="3">
    <source>
        <dbReference type="ARBA" id="ARBA00022519"/>
    </source>
</evidence>
<organism evidence="9 10">
    <name type="scientific">Rhizobium rhizophilum</name>
    <dbReference type="NCBI Taxonomy" id="1850373"/>
    <lineage>
        <taxon>Bacteria</taxon>
        <taxon>Pseudomonadati</taxon>
        <taxon>Pseudomonadota</taxon>
        <taxon>Alphaproteobacteria</taxon>
        <taxon>Hyphomicrobiales</taxon>
        <taxon>Rhizobiaceae</taxon>
        <taxon>Rhizobium/Agrobacterium group</taxon>
        <taxon>Rhizobium</taxon>
    </lineage>
</organism>
<evidence type="ECO:0000256" key="4">
    <source>
        <dbReference type="ARBA" id="ARBA00022692"/>
    </source>
</evidence>
<proteinExistence type="inferred from homology"/>
<dbReference type="EMBL" id="STGT01000004">
    <property type="protein sequence ID" value="THV12663.1"/>
    <property type="molecule type" value="Genomic_DNA"/>
</dbReference>
<comment type="subunit">
    <text evidence="7">The complex comprises the extracytoplasmic solute receptor protein and the two transmembrane proteins.</text>
</comment>
<keyword evidence="2" id="KW-1003">Cell membrane</keyword>
<comment type="caution">
    <text evidence="7">Lacks conserved residue(s) required for the propagation of feature annotation.</text>
</comment>
<dbReference type="InterPro" id="IPR010656">
    <property type="entry name" value="DctM"/>
</dbReference>
<feature type="transmembrane region" description="Helical" evidence="7">
    <location>
        <begin position="273"/>
        <end position="294"/>
    </location>
</feature>
<accession>A0ABY2QRQ6</accession>
<evidence type="ECO:0000256" key="6">
    <source>
        <dbReference type="ARBA" id="ARBA00023136"/>
    </source>
</evidence>
<dbReference type="Pfam" id="PF06808">
    <property type="entry name" value="DctM"/>
    <property type="match status" value="1"/>
</dbReference>
<feature type="transmembrane region" description="Helical" evidence="7">
    <location>
        <begin position="242"/>
        <end position="261"/>
    </location>
</feature>
<protein>
    <recommendedName>
        <fullName evidence="7">TRAP transporter large permease protein</fullName>
    </recommendedName>
</protein>
<comment type="similarity">
    <text evidence="7">Belongs to the TRAP transporter large permease family.</text>
</comment>
<keyword evidence="10" id="KW-1185">Reference proteome</keyword>
<evidence type="ECO:0000313" key="10">
    <source>
        <dbReference type="Proteomes" id="UP000309667"/>
    </source>
</evidence>
<sequence>MIILAIIIALLLVLASGIPVAIGLGIVGLGAAWLMDGSSAFMTMPQTIYASTNSFLLTAVPLFILMSEILRRAGVTEILFDTVTKWLGHLPGGLGVSAVVTSAIGASITGSSVANAASMAIVAAPPMIERGYDRKFTYGLIAASGTLGILIPPSIPMLLFAAITDESVGKLFAAGMIPGILLALILCGYVVISALTGRSGAALPKASWSERLAQTRKAGFALVLPPIVIGGIYFGFFTATEAAGVGVLYALIISLLIYRTLRIADLLGILIDSLQATCMILLLIAGSMILGHVVTTLQVSQDLMVLIQAYDLPAWGFILAMMAMLFILGCILEVISVIYIVVPILYPVLITLGIDPIWFAVLFIVNMEIALITPPVGMVLYVITGIVQRPVSEVIAGVLPFVGLLFIFLFLLILVPSLTMTLPTIIN</sequence>
<name>A0ABY2QRQ6_9HYPH</name>